<keyword evidence="2" id="KW-1185">Reference proteome</keyword>
<evidence type="ECO:0000313" key="1">
    <source>
        <dbReference type="EMBL" id="EAL72054.1"/>
    </source>
</evidence>
<evidence type="ECO:0000313" key="2">
    <source>
        <dbReference type="Proteomes" id="UP000002195"/>
    </source>
</evidence>
<accession>Q55E37</accession>
<dbReference type="GeneID" id="8616888"/>
<dbReference type="HOGENOM" id="CLU_2983080_0_0_1"/>
<dbReference type="RefSeq" id="XP_645944.1">
    <property type="nucleotide sequence ID" value="XM_640852.1"/>
</dbReference>
<dbReference type="Proteomes" id="UP000002195">
    <property type="component" value="Unassembled WGS sequence"/>
</dbReference>
<gene>
    <name evidence="1" type="ORF">DDB_G0269408</name>
</gene>
<protein>
    <submittedName>
        <fullName evidence="1">Uncharacterized protein</fullName>
    </submittedName>
</protein>
<dbReference type="AlphaFoldDB" id="Q55E37"/>
<reference evidence="1 2" key="1">
    <citation type="journal article" date="2005" name="Nature">
        <title>The genome of the social amoeba Dictyostelium discoideum.</title>
        <authorList>
            <consortium name="The Dictyostelium discoideum Sequencing Consortium"/>
            <person name="Eichinger L."/>
            <person name="Pachebat J.A."/>
            <person name="Glockner G."/>
            <person name="Rajandream M.A."/>
            <person name="Sucgang R."/>
            <person name="Berriman M."/>
            <person name="Song J."/>
            <person name="Olsen R."/>
            <person name="Szafranski K."/>
            <person name="Xu Q."/>
            <person name="Tunggal B."/>
            <person name="Kummerfeld S."/>
            <person name="Madera M."/>
            <person name="Konfortov B.A."/>
            <person name="Rivero F."/>
            <person name="Bankier A.T."/>
            <person name="Lehmann R."/>
            <person name="Hamlin N."/>
            <person name="Davies R."/>
            <person name="Gaudet P."/>
            <person name="Fey P."/>
            <person name="Pilcher K."/>
            <person name="Chen G."/>
            <person name="Saunders D."/>
            <person name="Sodergren E."/>
            <person name="Davis P."/>
            <person name="Kerhornou A."/>
            <person name="Nie X."/>
            <person name="Hall N."/>
            <person name="Anjard C."/>
            <person name="Hemphill L."/>
            <person name="Bason N."/>
            <person name="Farbrother P."/>
            <person name="Desany B."/>
            <person name="Just E."/>
            <person name="Morio T."/>
            <person name="Rost R."/>
            <person name="Churcher C."/>
            <person name="Cooper J."/>
            <person name="Haydock S."/>
            <person name="van Driessche N."/>
            <person name="Cronin A."/>
            <person name="Goodhead I."/>
            <person name="Muzny D."/>
            <person name="Mourier T."/>
            <person name="Pain A."/>
            <person name="Lu M."/>
            <person name="Harper D."/>
            <person name="Lindsay R."/>
            <person name="Hauser H."/>
            <person name="James K."/>
            <person name="Quiles M."/>
            <person name="Madan Babu M."/>
            <person name="Saito T."/>
            <person name="Buchrieser C."/>
            <person name="Wardroper A."/>
            <person name="Felder M."/>
            <person name="Thangavelu M."/>
            <person name="Johnson D."/>
            <person name="Knights A."/>
            <person name="Loulseged H."/>
            <person name="Mungall K."/>
            <person name="Oliver K."/>
            <person name="Price C."/>
            <person name="Quail M.A."/>
            <person name="Urushihara H."/>
            <person name="Hernandez J."/>
            <person name="Rabbinowitsch E."/>
            <person name="Steffen D."/>
            <person name="Sanders M."/>
            <person name="Ma J."/>
            <person name="Kohara Y."/>
            <person name="Sharp S."/>
            <person name="Simmonds M."/>
            <person name="Spiegler S."/>
            <person name="Tivey A."/>
            <person name="Sugano S."/>
            <person name="White B."/>
            <person name="Walker D."/>
            <person name="Woodward J."/>
            <person name="Winckler T."/>
            <person name="Tanaka Y."/>
            <person name="Shaulsky G."/>
            <person name="Schleicher M."/>
            <person name="Weinstock G."/>
            <person name="Rosenthal A."/>
            <person name="Cox E.C."/>
            <person name="Chisholm R.L."/>
            <person name="Gibbs R."/>
            <person name="Loomis W.F."/>
            <person name="Platzer M."/>
            <person name="Kay R.R."/>
            <person name="Williams J."/>
            <person name="Dear P.H."/>
            <person name="Noegel A.A."/>
            <person name="Barrell B."/>
            <person name="Kuspa A."/>
        </authorList>
    </citation>
    <scope>NUCLEOTIDE SEQUENCE [LARGE SCALE GENOMIC DNA]</scope>
    <source>
        <strain evidence="1 2">AX4</strain>
    </source>
</reference>
<dbReference type="KEGG" id="ddi:DDB_G0269408"/>
<dbReference type="EMBL" id="AAFI02000005">
    <property type="protein sequence ID" value="EAL72054.1"/>
    <property type="molecule type" value="Genomic_DNA"/>
</dbReference>
<dbReference type="PaxDb" id="44689-DDB0190239"/>
<comment type="caution">
    <text evidence="1">The sequence shown here is derived from an EMBL/GenBank/DDBJ whole genome shotgun (WGS) entry which is preliminary data.</text>
</comment>
<name>Q55E37_DICDI</name>
<organism evidence="1 2">
    <name type="scientific">Dictyostelium discoideum</name>
    <name type="common">Social amoeba</name>
    <dbReference type="NCBI Taxonomy" id="44689"/>
    <lineage>
        <taxon>Eukaryota</taxon>
        <taxon>Amoebozoa</taxon>
        <taxon>Evosea</taxon>
        <taxon>Eumycetozoa</taxon>
        <taxon>Dictyostelia</taxon>
        <taxon>Dictyosteliales</taxon>
        <taxon>Dictyosteliaceae</taxon>
        <taxon>Dictyostelium</taxon>
    </lineage>
</organism>
<dbReference type="InParanoid" id="Q55E37"/>
<dbReference type="dictyBase" id="DDB_G0269408"/>
<dbReference type="VEuPathDB" id="AmoebaDB:DDB_G0269408"/>
<sequence>MSSSAAIELNCVCHTGPTNLIQGAQKPNINPQDNEYLDSVTERSQQAKKKKNICRRIC</sequence>
<proteinExistence type="predicted"/>